<dbReference type="PROSITE" id="PS00517">
    <property type="entry name" value="RNASE_3_1"/>
    <property type="match status" value="1"/>
</dbReference>
<protein>
    <recommendedName>
        <fullName evidence="9">Ribonuclease 3</fullName>
        <ecNumber evidence="9">3.1.26.3</ecNumber>
    </recommendedName>
    <alternativeName>
        <fullName evidence="9">Ribonuclease III</fullName>
        <shortName evidence="9">RNase III</shortName>
    </alternativeName>
</protein>
<sequence>MQDNVENTERRIGIEFSNKNILKEALTHRSFLNENPSWQVSHNERLEYLGDAVAELIVTEFLYSLYPDKQEGELTSFRAALVNYQMMALVAREVMLEQSLFLSKGEMKDTGRARDVILANAFEALVGAIYLDRGYDVTRDFLSKFLLPKLDGVLKDKLYKDPKSLLQEIIQEKEKITPSYKVLKEHGPDHKRVFTVGVFFDERRVAEGEGASKQDAENEAARMALKIISP</sequence>
<keyword evidence="6 9" id="KW-0255">Endonuclease</keyword>
<evidence type="ECO:0000256" key="8">
    <source>
        <dbReference type="ARBA" id="ARBA00022884"/>
    </source>
</evidence>
<dbReference type="GO" id="GO:0010468">
    <property type="term" value="P:regulation of gene expression"/>
    <property type="evidence" value="ECO:0007669"/>
    <property type="project" value="TreeGrafter"/>
</dbReference>
<evidence type="ECO:0000256" key="9">
    <source>
        <dbReference type="HAMAP-Rule" id="MF_00104"/>
    </source>
</evidence>
<dbReference type="GO" id="GO:0006364">
    <property type="term" value="P:rRNA processing"/>
    <property type="evidence" value="ECO:0007669"/>
    <property type="project" value="UniProtKB-UniRule"/>
</dbReference>
<dbReference type="GO" id="GO:0019843">
    <property type="term" value="F:rRNA binding"/>
    <property type="evidence" value="ECO:0007669"/>
    <property type="project" value="UniProtKB-KW"/>
</dbReference>
<feature type="domain" description="DRBM" evidence="10">
    <location>
        <begin position="161"/>
        <end position="230"/>
    </location>
</feature>
<keyword evidence="9" id="KW-0963">Cytoplasm</keyword>
<evidence type="ECO:0000313" key="12">
    <source>
        <dbReference type="EMBL" id="KKU15822.1"/>
    </source>
</evidence>
<comment type="similarity">
    <text evidence="2">Belongs to the ribonuclease III family.</text>
</comment>
<dbReference type="GO" id="GO:0005737">
    <property type="term" value="C:cytoplasm"/>
    <property type="evidence" value="ECO:0007669"/>
    <property type="project" value="UniProtKB-SubCell"/>
</dbReference>
<keyword evidence="9" id="KW-0479">Metal-binding</keyword>
<evidence type="ECO:0000256" key="3">
    <source>
        <dbReference type="ARBA" id="ARBA00022552"/>
    </source>
</evidence>
<dbReference type="GO" id="GO:0003725">
    <property type="term" value="F:double-stranded RNA binding"/>
    <property type="evidence" value="ECO:0007669"/>
    <property type="project" value="TreeGrafter"/>
</dbReference>
<comment type="function">
    <text evidence="9">Digests double-stranded RNA. Involved in the processing of primary rRNA transcript to yield the immediate precursors to the large and small rRNAs (23S and 16S). Processes some mRNAs, and tRNAs when they are encoded in the rRNA operon. Processes pre-crRNA and tracrRNA of type II CRISPR loci if present in the organism.</text>
</comment>
<dbReference type="GO" id="GO:0008033">
    <property type="term" value="P:tRNA processing"/>
    <property type="evidence" value="ECO:0007669"/>
    <property type="project" value="UniProtKB-KW"/>
</dbReference>
<keyword evidence="7 9" id="KW-0378">Hydrolase</keyword>
<dbReference type="InterPro" id="IPR000999">
    <property type="entry name" value="RNase_III_dom"/>
</dbReference>
<gene>
    <name evidence="9" type="primary">rnc</name>
    <name evidence="12" type="ORF">UX22_C0002G0014</name>
</gene>
<keyword evidence="3 9" id="KW-0698">rRNA processing</keyword>
<dbReference type="GO" id="GO:0046872">
    <property type="term" value="F:metal ion binding"/>
    <property type="evidence" value="ECO:0007669"/>
    <property type="project" value="UniProtKB-KW"/>
</dbReference>
<evidence type="ECO:0000256" key="1">
    <source>
        <dbReference type="ARBA" id="ARBA00000109"/>
    </source>
</evidence>
<evidence type="ECO:0000256" key="5">
    <source>
        <dbReference type="ARBA" id="ARBA00022722"/>
    </source>
</evidence>
<name>A0A0G1N697_9BACT</name>
<dbReference type="PATRIC" id="fig|1618663.3.peg.79"/>
<dbReference type="Pfam" id="PF14622">
    <property type="entry name" value="Ribonucleas_3_3"/>
    <property type="match status" value="1"/>
</dbReference>
<dbReference type="SUPFAM" id="SSF69065">
    <property type="entry name" value="RNase III domain-like"/>
    <property type="match status" value="1"/>
</dbReference>
<dbReference type="SMART" id="SM00535">
    <property type="entry name" value="RIBOc"/>
    <property type="match status" value="1"/>
</dbReference>
<feature type="active site" evidence="9">
    <location>
        <position position="123"/>
    </location>
</feature>
<evidence type="ECO:0000256" key="2">
    <source>
        <dbReference type="ARBA" id="ARBA00010183"/>
    </source>
</evidence>
<keyword evidence="5 9" id="KW-0540">Nuclease</keyword>
<dbReference type="EMBL" id="LCLJ01000002">
    <property type="protein sequence ID" value="KKU15822.1"/>
    <property type="molecule type" value="Genomic_DNA"/>
</dbReference>
<evidence type="ECO:0000259" key="10">
    <source>
        <dbReference type="PROSITE" id="PS50137"/>
    </source>
</evidence>
<comment type="cofactor">
    <cofactor evidence="9">
        <name>Mg(2+)</name>
        <dbReference type="ChEBI" id="CHEBI:18420"/>
    </cofactor>
</comment>
<evidence type="ECO:0000256" key="7">
    <source>
        <dbReference type="ARBA" id="ARBA00022801"/>
    </source>
</evidence>
<dbReference type="NCBIfam" id="TIGR02191">
    <property type="entry name" value="RNaseIII"/>
    <property type="match status" value="1"/>
</dbReference>
<dbReference type="SMART" id="SM00358">
    <property type="entry name" value="DSRM"/>
    <property type="match status" value="1"/>
</dbReference>
<dbReference type="EC" id="3.1.26.3" evidence="9"/>
<feature type="domain" description="RNase III" evidence="11">
    <location>
        <begin position="5"/>
        <end position="134"/>
    </location>
</feature>
<keyword evidence="8 9" id="KW-0694">RNA-binding</keyword>
<reference evidence="12 13" key="1">
    <citation type="journal article" date="2015" name="Nature">
        <title>rRNA introns, odd ribosomes, and small enigmatic genomes across a large radiation of phyla.</title>
        <authorList>
            <person name="Brown C.T."/>
            <person name="Hug L.A."/>
            <person name="Thomas B.C."/>
            <person name="Sharon I."/>
            <person name="Castelle C.J."/>
            <person name="Singh A."/>
            <person name="Wilkins M.J."/>
            <person name="Williams K.H."/>
            <person name="Banfield J.F."/>
        </authorList>
    </citation>
    <scope>NUCLEOTIDE SEQUENCE [LARGE SCALE GENOMIC DNA]</scope>
</reference>
<comment type="subcellular location">
    <subcellularLocation>
        <location evidence="9">Cytoplasm</location>
    </subcellularLocation>
</comment>
<evidence type="ECO:0000313" key="13">
    <source>
        <dbReference type="Proteomes" id="UP000034727"/>
    </source>
</evidence>
<dbReference type="InterPro" id="IPR036389">
    <property type="entry name" value="RNase_III_sf"/>
</dbReference>
<dbReference type="Proteomes" id="UP000034727">
    <property type="component" value="Unassembled WGS sequence"/>
</dbReference>
<dbReference type="Gene3D" id="1.10.1520.10">
    <property type="entry name" value="Ribonuclease III domain"/>
    <property type="match status" value="1"/>
</dbReference>
<dbReference type="GO" id="GO:0006397">
    <property type="term" value="P:mRNA processing"/>
    <property type="evidence" value="ECO:0007669"/>
    <property type="project" value="UniProtKB-UniRule"/>
</dbReference>
<dbReference type="PROSITE" id="PS50142">
    <property type="entry name" value="RNASE_3_2"/>
    <property type="match status" value="1"/>
</dbReference>
<evidence type="ECO:0000256" key="6">
    <source>
        <dbReference type="ARBA" id="ARBA00022759"/>
    </source>
</evidence>
<dbReference type="FunFam" id="1.10.1520.10:FF:000001">
    <property type="entry name" value="Ribonuclease 3"/>
    <property type="match status" value="1"/>
</dbReference>
<dbReference type="GO" id="GO:0004525">
    <property type="term" value="F:ribonuclease III activity"/>
    <property type="evidence" value="ECO:0007669"/>
    <property type="project" value="UniProtKB-UniRule"/>
</dbReference>
<comment type="caution">
    <text evidence="12">The sequence shown here is derived from an EMBL/GenBank/DDBJ whole genome shotgun (WGS) entry which is preliminary data.</text>
</comment>
<accession>A0A0G1N697</accession>
<keyword evidence="9" id="KW-0819">tRNA processing</keyword>
<dbReference type="InterPro" id="IPR011907">
    <property type="entry name" value="RNase_III"/>
</dbReference>
<dbReference type="SUPFAM" id="SSF54768">
    <property type="entry name" value="dsRNA-binding domain-like"/>
    <property type="match status" value="1"/>
</dbReference>
<feature type="binding site" evidence="9">
    <location>
        <position position="120"/>
    </location>
    <ligand>
        <name>Mg(2+)</name>
        <dbReference type="ChEBI" id="CHEBI:18420"/>
    </ligand>
</feature>
<comment type="subunit">
    <text evidence="9">Homodimer.</text>
</comment>
<dbReference type="PROSITE" id="PS50137">
    <property type="entry name" value="DS_RBD"/>
    <property type="match status" value="1"/>
</dbReference>
<keyword evidence="9" id="KW-0699">rRNA-binding</keyword>
<evidence type="ECO:0000256" key="4">
    <source>
        <dbReference type="ARBA" id="ARBA00022664"/>
    </source>
</evidence>
<feature type="binding site" evidence="9">
    <location>
        <position position="123"/>
    </location>
    <ligand>
        <name>Mg(2+)</name>
        <dbReference type="ChEBI" id="CHEBI:18420"/>
    </ligand>
</feature>
<dbReference type="CDD" id="cd10845">
    <property type="entry name" value="DSRM_RNAse_III_family"/>
    <property type="match status" value="1"/>
</dbReference>
<feature type="binding site" evidence="9">
    <location>
        <position position="47"/>
    </location>
    <ligand>
        <name>Mg(2+)</name>
        <dbReference type="ChEBI" id="CHEBI:18420"/>
    </ligand>
</feature>
<dbReference type="PANTHER" id="PTHR11207:SF0">
    <property type="entry name" value="RIBONUCLEASE 3"/>
    <property type="match status" value="1"/>
</dbReference>
<dbReference type="InterPro" id="IPR014720">
    <property type="entry name" value="dsRBD_dom"/>
</dbReference>
<evidence type="ECO:0000259" key="11">
    <source>
        <dbReference type="PROSITE" id="PS50142"/>
    </source>
</evidence>
<comment type="catalytic activity">
    <reaction evidence="1 9">
        <text>Endonucleolytic cleavage to 5'-phosphomonoester.</text>
        <dbReference type="EC" id="3.1.26.3"/>
    </reaction>
</comment>
<proteinExistence type="inferred from homology"/>
<dbReference type="AlphaFoldDB" id="A0A0G1N697"/>
<keyword evidence="4 9" id="KW-0507">mRNA processing</keyword>
<dbReference type="CDD" id="cd00593">
    <property type="entry name" value="RIBOc"/>
    <property type="match status" value="1"/>
</dbReference>
<dbReference type="PANTHER" id="PTHR11207">
    <property type="entry name" value="RIBONUCLEASE III"/>
    <property type="match status" value="1"/>
</dbReference>
<dbReference type="HAMAP" id="MF_00104">
    <property type="entry name" value="RNase_III"/>
    <property type="match status" value="1"/>
</dbReference>
<keyword evidence="9" id="KW-0460">Magnesium</keyword>
<organism evidence="12 13">
    <name type="scientific">Candidatus Jorgensenbacteria bacterium GW2011_GWA2_45_9</name>
    <dbReference type="NCBI Taxonomy" id="1618663"/>
    <lineage>
        <taxon>Bacteria</taxon>
        <taxon>Candidatus Joergenseniibacteriota</taxon>
    </lineage>
</organism>
<dbReference type="Pfam" id="PF00035">
    <property type="entry name" value="dsrm"/>
    <property type="match status" value="1"/>
</dbReference>
<dbReference type="Gene3D" id="3.30.160.20">
    <property type="match status" value="1"/>
</dbReference>
<feature type="active site" evidence="9">
    <location>
        <position position="51"/>
    </location>
</feature>